<proteinExistence type="predicted"/>
<dbReference type="SUPFAM" id="SSF53335">
    <property type="entry name" value="S-adenosyl-L-methionine-dependent methyltransferases"/>
    <property type="match status" value="1"/>
</dbReference>
<keyword evidence="3" id="KW-0489">Methyltransferase</keyword>
<reference evidence="3 4" key="1">
    <citation type="submission" date="2019-11" db="EMBL/GenBank/DDBJ databases">
        <authorList>
            <person name="Criscuolo A."/>
        </authorList>
    </citation>
    <scope>NUCLEOTIDE SEQUENCE [LARGE SCALE GENOMIC DNA]</scope>
    <source>
        <strain evidence="3">CIP111667</strain>
    </source>
</reference>
<dbReference type="CDD" id="cd02440">
    <property type="entry name" value="AdoMet_MTases"/>
    <property type="match status" value="1"/>
</dbReference>
<keyword evidence="4" id="KW-1185">Reference proteome</keyword>
<dbReference type="InterPro" id="IPR013216">
    <property type="entry name" value="Methyltransf_11"/>
</dbReference>
<dbReference type="Proteomes" id="UP000419743">
    <property type="component" value="Unassembled WGS sequence"/>
</dbReference>
<organism evidence="3 4">
    <name type="scientific">Occultella aeris</name>
    <dbReference type="NCBI Taxonomy" id="2761496"/>
    <lineage>
        <taxon>Bacteria</taxon>
        <taxon>Bacillati</taxon>
        <taxon>Actinomycetota</taxon>
        <taxon>Actinomycetes</taxon>
        <taxon>Micrococcales</taxon>
        <taxon>Ruaniaceae</taxon>
        <taxon>Occultella</taxon>
    </lineage>
</organism>
<evidence type="ECO:0000313" key="3">
    <source>
        <dbReference type="EMBL" id="VZO36044.1"/>
    </source>
</evidence>
<gene>
    <name evidence="3" type="ORF">HALOF300_01248</name>
</gene>
<dbReference type="PANTHER" id="PTHR44068">
    <property type="entry name" value="ZGC:194242"/>
    <property type="match status" value="1"/>
</dbReference>
<feature type="domain" description="Methyltransferase type 11" evidence="2">
    <location>
        <begin position="81"/>
        <end position="176"/>
    </location>
</feature>
<dbReference type="Pfam" id="PF08241">
    <property type="entry name" value="Methyltransf_11"/>
    <property type="match status" value="1"/>
</dbReference>
<dbReference type="PANTHER" id="PTHR44068:SF11">
    <property type="entry name" value="GERANYL DIPHOSPHATE 2-C-METHYLTRANSFERASE"/>
    <property type="match status" value="1"/>
</dbReference>
<dbReference type="EC" id="2.1.1.-" evidence="3"/>
<dbReference type="InterPro" id="IPR029063">
    <property type="entry name" value="SAM-dependent_MTases_sf"/>
</dbReference>
<dbReference type="Gene3D" id="3.40.50.150">
    <property type="entry name" value="Vaccinia Virus protein VP39"/>
    <property type="match status" value="1"/>
</dbReference>
<evidence type="ECO:0000313" key="4">
    <source>
        <dbReference type="Proteomes" id="UP000419743"/>
    </source>
</evidence>
<comment type="caution">
    <text evidence="3">The sequence shown here is derived from an EMBL/GenBank/DDBJ whole genome shotgun (WGS) entry which is preliminary data.</text>
</comment>
<dbReference type="EMBL" id="CACRYJ010000017">
    <property type="protein sequence ID" value="VZO36044.1"/>
    <property type="molecule type" value="Genomic_DNA"/>
</dbReference>
<protein>
    <submittedName>
        <fullName evidence="3">Phthiotriol/phenolphthiotriol dimycocerosates methyltransferase</fullName>
        <ecNumber evidence="3">2.1.1.-</ecNumber>
    </submittedName>
</protein>
<accession>A0A7M4DGK1</accession>
<sequence>MTGPDTRSLTVMSARELAWRGLYELLAARVRRPEWAFMNYGYAPPDGQHLDLQDADEPDRMCIQLYDHVLGETPMREADVLEVGCGRGGGASFIARYRDPRSTTGLDFSRRAIALCRRDRVGPGLTFVQGDALDLPFPDNSFDVVVNVESSHCYDSMERFLAQVHRVLRPGGHLLFADLRSADGMATLGRQLRSGRLDLVETRDITPRVLAALDLDDDRRRALIAAWIPRVFHRAFNLFAGLRGTRTHARLAAGETRYLSARLVKRAPVEPTAPGGAGRPST</sequence>
<dbReference type="AlphaFoldDB" id="A0A7M4DGK1"/>
<dbReference type="InterPro" id="IPR050447">
    <property type="entry name" value="Erg6_SMT_methyltransf"/>
</dbReference>
<evidence type="ECO:0000259" key="2">
    <source>
        <dbReference type="Pfam" id="PF08241"/>
    </source>
</evidence>
<evidence type="ECO:0000256" key="1">
    <source>
        <dbReference type="ARBA" id="ARBA00022679"/>
    </source>
</evidence>
<dbReference type="GO" id="GO:0008757">
    <property type="term" value="F:S-adenosylmethionine-dependent methyltransferase activity"/>
    <property type="evidence" value="ECO:0007669"/>
    <property type="project" value="InterPro"/>
</dbReference>
<keyword evidence="1 3" id="KW-0808">Transferase</keyword>
<dbReference type="GO" id="GO:0032259">
    <property type="term" value="P:methylation"/>
    <property type="evidence" value="ECO:0007669"/>
    <property type="project" value="UniProtKB-KW"/>
</dbReference>
<name>A0A7M4DGK1_9MICO</name>